<proteinExistence type="predicted"/>
<accession>A0A845M5P7</accession>
<sequence>MNITLNGTLQDIAGPTLEDLLRETGQAGAKVATAVNETFVPAGQRADLVLQPGDRVEIVAPRQGG</sequence>
<dbReference type="NCBIfam" id="TIGR01683">
    <property type="entry name" value="thiS"/>
    <property type="match status" value="1"/>
</dbReference>
<dbReference type="InterPro" id="IPR016155">
    <property type="entry name" value="Mopterin_synth/thiamin_S_b"/>
</dbReference>
<dbReference type="InterPro" id="IPR010035">
    <property type="entry name" value="Thi_S"/>
</dbReference>
<dbReference type="Pfam" id="PF02597">
    <property type="entry name" value="ThiS"/>
    <property type="match status" value="1"/>
</dbReference>
<dbReference type="PANTHER" id="PTHR34472:SF1">
    <property type="entry name" value="SULFUR CARRIER PROTEIN THIS"/>
    <property type="match status" value="1"/>
</dbReference>
<dbReference type="Proteomes" id="UP000467322">
    <property type="component" value="Unassembled WGS sequence"/>
</dbReference>
<dbReference type="PANTHER" id="PTHR34472">
    <property type="entry name" value="SULFUR CARRIER PROTEIN THIS"/>
    <property type="match status" value="1"/>
</dbReference>
<name>A0A845M5P7_9RHOB</name>
<reference evidence="1 2" key="1">
    <citation type="submission" date="2019-12" db="EMBL/GenBank/DDBJ databases">
        <title>Maritimibacter sp. nov. sp. isolated from sea sand.</title>
        <authorList>
            <person name="Kim J."/>
            <person name="Jeong S.E."/>
            <person name="Jung H.S."/>
            <person name="Jeon C.O."/>
        </authorList>
    </citation>
    <scope>NUCLEOTIDE SEQUENCE [LARGE SCALE GENOMIC DNA]</scope>
    <source>
        <strain evidence="1 2">DP07</strain>
    </source>
</reference>
<comment type="caution">
    <text evidence="1">The sequence shown here is derived from an EMBL/GenBank/DDBJ whole genome shotgun (WGS) entry which is preliminary data.</text>
</comment>
<gene>
    <name evidence="1" type="primary">thiS</name>
    <name evidence="1" type="ORF">GQE99_12105</name>
</gene>
<keyword evidence="2" id="KW-1185">Reference proteome</keyword>
<dbReference type="SUPFAM" id="SSF54285">
    <property type="entry name" value="MoaD/ThiS"/>
    <property type="match status" value="1"/>
</dbReference>
<dbReference type="RefSeq" id="WP_161351892.1">
    <property type="nucleotide sequence ID" value="NZ_WTUX01000014.1"/>
</dbReference>
<evidence type="ECO:0000313" key="2">
    <source>
        <dbReference type="Proteomes" id="UP000467322"/>
    </source>
</evidence>
<protein>
    <submittedName>
        <fullName evidence="1">Sulfur carrier protein ThiS</fullName>
    </submittedName>
</protein>
<dbReference type="EMBL" id="WTUX01000014">
    <property type="protein sequence ID" value="MZR13758.1"/>
    <property type="molecule type" value="Genomic_DNA"/>
</dbReference>
<dbReference type="AlphaFoldDB" id="A0A845M5P7"/>
<dbReference type="CDD" id="cd00565">
    <property type="entry name" value="Ubl_ThiS"/>
    <property type="match status" value="1"/>
</dbReference>
<dbReference type="Gene3D" id="3.10.20.30">
    <property type="match status" value="1"/>
</dbReference>
<organism evidence="1 2">
    <name type="scientific">Maritimibacter harenae</name>
    <dbReference type="NCBI Taxonomy" id="2606218"/>
    <lineage>
        <taxon>Bacteria</taxon>
        <taxon>Pseudomonadati</taxon>
        <taxon>Pseudomonadota</taxon>
        <taxon>Alphaproteobacteria</taxon>
        <taxon>Rhodobacterales</taxon>
        <taxon>Roseobacteraceae</taxon>
        <taxon>Maritimibacter</taxon>
    </lineage>
</organism>
<dbReference type="InterPro" id="IPR003749">
    <property type="entry name" value="ThiS/MoaD-like"/>
</dbReference>
<dbReference type="InterPro" id="IPR012675">
    <property type="entry name" value="Beta-grasp_dom_sf"/>
</dbReference>
<evidence type="ECO:0000313" key="1">
    <source>
        <dbReference type="EMBL" id="MZR13758.1"/>
    </source>
</evidence>